<reference evidence="8" key="1">
    <citation type="submission" date="2014-08" db="EMBL/GenBank/DDBJ databases">
        <title>Draft genome sequences of Sphingobium herbicidovorans.</title>
        <authorList>
            <person name="Gan H.M."/>
            <person name="Gan H.Y."/>
            <person name="Savka M.A."/>
        </authorList>
    </citation>
    <scope>NUCLEOTIDE SEQUENCE [LARGE SCALE GENOMIC DNA]</scope>
    <source>
        <strain evidence="8">NBRC 16415</strain>
    </source>
</reference>
<dbReference type="SUPFAM" id="SSF81296">
    <property type="entry name" value="E set domains"/>
    <property type="match status" value="1"/>
</dbReference>
<gene>
    <name evidence="8" type="ORF">BV98_000358</name>
</gene>
<feature type="chain" id="PRO_5001813397" evidence="6">
    <location>
        <begin position="22"/>
        <end position="125"/>
    </location>
</feature>
<evidence type="ECO:0000313" key="9">
    <source>
        <dbReference type="Proteomes" id="UP000024284"/>
    </source>
</evidence>
<dbReference type="NCBIfam" id="NF033814">
    <property type="entry name" value="copper_CopC"/>
    <property type="match status" value="1"/>
</dbReference>
<accession>A0A086PFD8</accession>
<proteinExistence type="inferred from homology"/>
<protein>
    <submittedName>
        <fullName evidence="8">Copper resistance protein CopC</fullName>
    </submittedName>
</protein>
<name>A0A086PFD8_SPHHM</name>
<dbReference type="STRING" id="76947.GCA_002080435_00660"/>
<dbReference type="GO" id="GO:0005507">
    <property type="term" value="F:copper ion binding"/>
    <property type="evidence" value="ECO:0007669"/>
    <property type="project" value="InterPro"/>
</dbReference>
<evidence type="ECO:0000256" key="5">
    <source>
        <dbReference type="ARBA" id="ARBA00023008"/>
    </source>
</evidence>
<dbReference type="PATRIC" id="fig|1219045.3.peg.361"/>
<organism evidence="8 9">
    <name type="scientific">Sphingobium herbicidovorans (strain ATCC 700291 / DSM 11019 / CCUG 56400 / KCTC 2939 / LMG 18315 / NBRC 16415 / MH)</name>
    <name type="common">Sphingomonas herbicidovorans</name>
    <dbReference type="NCBI Taxonomy" id="1219045"/>
    <lineage>
        <taxon>Bacteria</taxon>
        <taxon>Pseudomonadati</taxon>
        <taxon>Pseudomonadota</taxon>
        <taxon>Alphaproteobacteria</taxon>
        <taxon>Sphingomonadales</taxon>
        <taxon>Sphingomonadaceae</taxon>
        <taxon>Sphingobium</taxon>
    </lineage>
</organism>
<keyword evidence="5" id="KW-0186">Copper</keyword>
<dbReference type="Gene3D" id="2.60.40.1220">
    <property type="match status" value="1"/>
</dbReference>
<feature type="signal peptide" evidence="6">
    <location>
        <begin position="1"/>
        <end position="21"/>
    </location>
</feature>
<dbReference type="Pfam" id="PF04234">
    <property type="entry name" value="CopC"/>
    <property type="match status" value="1"/>
</dbReference>
<dbReference type="InterPro" id="IPR014755">
    <property type="entry name" value="Cu-Rt/internalin_Ig-like"/>
</dbReference>
<dbReference type="InterPro" id="IPR014756">
    <property type="entry name" value="Ig_E-set"/>
</dbReference>
<keyword evidence="9" id="KW-1185">Reference proteome</keyword>
<dbReference type="InterPro" id="IPR047685">
    <property type="entry name" value="CopC-like"/>
</dbReference>
<dbReference type="EMBL" id="JFZA02000001">
    <property type="protein sequence ID" value="KFG92106.1"/>
    <property type="molecule type" value="Genomic_DNA"/>
</dbReference>
<dbReference type="InterPro" id="IPR007348">
    <property type="entry name" value="CopC_dom"/>
</dbReference>
<sequence>MRRILFTAAIALAALPSVAMAHPKLLSSTPAANATVAKPTRLTLTFSEKLLAPTSGVDLTMTGMPGMANHAPMPIKGFKTAVEGDGKTLAVTLPRALPAGSYDLNWHVVSADQHKITGKYSFSVK</sequence>
<dbReference type="OrthoDB" id="9796814at2"/>
<dbReference type="Proteomes" id="UP000024284">
    <property type="component" value="Unassembled WGS sequence"/>
</dbReference>
<comment type="similarity">
    <text evidence="2">Belongs to the CopC family.</text>
</comment>
<evidence type="ECO:0000256" key="6">
    <source>
        <dbReference type="SAM" id="SignalP"/>
    </source>
</evidence>
<dbReference type="eggNOG" id="COG2372">
    <property type="taxonomic scope" value="Bacteria"/>
</dbReference>
<dbReference type="AlphaFoldDB" id="A0A086PFD8"/>
<comment type="caution">
    <text evidence="8">The sequence shown here is derived from an EMBL/GenBank/DDBJ whole genome shotgun (WGS) entry which is preliminary data.</text>
</comment>
<evidence type="ECO:0000313" key="8">
    <source>
        <dbReference type="EMBL" id="KFG92106.1"/>
    </source>
</evidence>
<evidence type="ECO:0000256" key="2">
    <source>
        <dbReference type="ARBA" id="ARBA00010509"/>
    </source>
</evidence>
<evidence type="ECO:0000256" key="4">
    <source>
        <dbReference type="ARBA" id="ARBA00022764"/>
    </source>
</evidence>
<evidence type="ECO:0000256" key="3">
    <source>
        <dbReference type="ARBA" id="ARBA00022729"/>
    </source>
</evidence>
<feature type="domain" description="CopC" evidence="7">
    <location>
        <begin position="22"/>
        <end position="124"/>
    </location>
</feature>
<dbReference type="RefSeq" id="WP_037462075.1">
    <property type="nucleotide sequence ID" value="NZ_BCZD01000001.1"/>
</dbReference>
<evidence type="ECO:0000259" key="7">
    <source>
        <dbReference type="Pfam" id="PF04234"/>
    </source>
</evidence>
<comment type="subcellular location">
    <subcellularLocation>
        <location evidence="1">Periplasm</location>
    </subcellularLocation>
</comment>
<keyword evidence="4" id="KW-0574">Periplasm</keyword>
<evidence type="ECO:0000256" key="1">
    <source>
        <dbReference type="ARBA" id="ARBA00004418"/>
    </source>
</evidence>
<keyword evidence="3 6" id="KW-0732">Signal</keyword>
<dbReference type="GO" id="GO:0046688">
    <property type="term" value="P:response to copper ion"/>
    <property type="evidence" value="ECO:0007669"/>
    <property type="project" value="InterPro"/>
</dbReference>
<dbReference type="GO" id="GO:0042597">
    <property type="term" value="C:periplasmic space"/>
    <property type="evidence" value="ECO:0007669"/>
    <property type="project" value="UniProtKB-SubCell"/>
</dbReference>